<name>A0ABY6AV92_9BURK</name>
<accession>A0ABY6AV92</accession>
<evidence type="ECO:0000256" key="11">
    <source>
        <dbReference type="ARBA" id="ARBA00049191"/>
    </source>
</evidence>
<evidence type="ECO:0000256" key="9">
    <source>
        <dbReference type="ARBA" id="ARBA00031996"/>
    </source>
</evidence>
<evidence type="ECO:0000313" key="14">
    <source>
        <dbReference type="EMBL" id="UXH76228.1"/>
    </source>
</evidence>
<dbReference type="SUPFAM" id="SSF56214">
    <property type="entry name" value="4'-phosphopantetheinyl transferase"/>
    <property type="match status" value="1"/>
</dbReference>
<organism evidence="14 15">
    <name type="scientific">Roseateles amylovorans</name>
    <dbReference type="NCBI Taxonomy" id="2978473"/>
    <lineage>
        <taxon>Bacteria</taxon>
        <taxon>Pseudomonadati</taxon>
        <taxon>Pseudomonadota</taxon>
        <taxon>Betaproteobacteria</taxon>
        <taxon>Burkholderiales</taxon>
        <taxon>Sphaerotilaceae</taxon>
        <taxon>Roseateles</taxon>
    </lineage>
</organism>
<comment type="pathway">
    <text evidence="2">Siderophore biosynthesis; enterobactin biosynthesis.</text>
</comment>
<dbReference type="InterPro" id="IPR008278">
    <property type="entry name" value="4-PPantetheinyl_Trfase_dom"/>
</dbReference>
<dbReference type="EMBL" id="CP104562">
    <property type="protein sequence ID" value="UXH76228.1"/>
    <property type="molecule type" value="Genomic_DNA"/>
</dbReference>
<dbReference type="Pfam" id="PF01648">
    <property type="entry name" value="ACPS"/>
    <property type="match status" value="1"/>
</dbReference>
<dbReference type="Pfam" id="PF17837">
    <property type="entry name" value="4PPT_N"/>
    <property type="match status" value="1"/>
</dbReference>
<evidence type="ECO:0000259" key="13">
    <source>
        <dbReference type="Pfam" id="PF17837"/>
    </source>
</evidence>
<evidence type="ECO:0000256" key="2">
    <source>
        <dbReference type="ARBA" id="ARBA00004993"/>
    </source>
</evidence>
<evidence type="ECO:0000256" key="4">
    <source>
        <dbReference type="ARBA" id="ARBA00011503"/>
    </source>
</evidence>
<dbReference type="InterPro" id="IPR003542">
    <property type="entry name" value="Enbac_synth_compD-like"/>
</dbReference>
<comment type="subunit">
    <text evidence="4">EntB, EntD, EntE, and EntF form a multienzyme complex called enterobactin synthase.</text>
</comment>
<proteinExistence type="inferred from homology"/>
<dbReference type="GO" id="GO:0016740">
    <property type="term" value="F:transferase activity"/>
    <property type="evidence" value="ECO:0007669"/>
    <property type="project" value="UniProtKB-KW"/>
</dbReference>
<dbReference type="PANTHER" id="PTHR38096:SF1">
    <property type="entry name" value="ENTEROBACTIN SYNTHASE COMPONENT D"/>
    <property type="match status" value="1"/>
</dbReference>
<feature type="domain" description="4'-phosphopantetheinyl transferase" evidence="12">
    <location>
        <begin position="157"/>
        <end position="228"/>
    </location>
</feature>
<evidence type="ECO:0000256" key="1">
    <source>
        <dbReference type="ARBA" id="ARBA00003937"/>
    </source>
</evidence>
<comment type="function">
    <text evidence="1">Involved in the biosynthesis of the siderophore enterobactin (enterochelin), which is a macrocyclic trimeric lactone of N-(2,3-dihydroxybenzoyl)-serine. The serine trilactone serves as a scaffolding for the three catechol functionalities that provide hexadentate coordination for the tightly ligated iron(2+) atoms. Plays an essential role in the assembly of the enterobactin by catalyzing the transfer of the 4'-phosphopantetheine (Ppant) moiety from coenzyme A to the apo-domains of both EntB (ArCP domain) and EntF (PCP domain) to yield their holo-forms which make them competent for the activation of 2,3-dihydroxybenzoate (DHB) and L-serine, respectively.</text>
</comment>
<keyword evidence="15" id="KW-1185">Reference proteome</keyword>
<evidence type="ECO:0000256" key="10">
    <source>
        <dbReference type="ARBA" id="ARBA00049176"/>
    </source>
</evidence>
<comment type="catalytic activity">
    <reaction evidence="10">
        <text>apo-[aryl-carrier protein] + CoA = holo-[aryl-carrier protein] + adenosine 3',5'-bisphosphate + H(+)</text>
        <dbReference type="Rhea" id="RHEA:48404"/>
        <dbReference type="Rhea" id="RHEA-COMP:15903"/>
        <dbReference type="Rhea" id="RHEA-COMP:17557"/>
        <dbReference type="ChEBI" id="CHEBI:15378"/>
        <dbReference type="ChEBI" id="CHEBI:29999"/>
        <dbReference type="ChEBI" id="CHEBI:57287"/>
        <dbReference type="ChEBI" id="CHEBI:58343"/>
        <dbReference type="ChEBI" id="CHEBI:64479"/>
    </reaction>
</comment>
<comment type="catalytic activity">
    <reaction evidence="11">
        <text>apo-[peptidyl-carrier protein] + CoA = holo-[peptidyl-carrier protein] + adenosine 3',5'-bisphosphate + H(+)</text>
        <dbReference type="Rhea" id="RHEA:46228"/>
        <dbReference type="Rhea" id="RHEA-COMP:11479"/>
        <dbReference type="Rhea" id="RHEA-COMP:11480"/>
        <dbReference type="ChEBI" id="CHEBI:15378"/>
        <dbReference type="ChEBI" id="CHEBI:29999"/>
        <dbReference type="ChEBI" id="CHEBI:57287"/>
        <dbReference type="ChEBI" id="CHEBI:58343"/>
        <dbReference type="ChEBI" id="CHEBI:64479"/>
    </reaction>
</comment>
<dbReference type="InterPro" id="IPR037143">
    <property type="entry name" value="4-PPantetheinyl_Trfase_dom_sf"/>
</dbReference>
<comment type="similarity">
    <text evidence="3">Belongs to the P-Pant transferase superfamily. EntD family.</text>
</comment>
<dbReference type="InterPro" id="IPR041354">
    <property type="entry name" value="4PPT_N"/>
</dbReference>
<keyword evidence="6 14" id="KW-0808">Transferase</keyword>
<dbReference type="PANTHER" id="PTHR38096">
    <property type="entry name" value="ENTEROBACTIN SYNTHASE COMPONENT D"/>
    <property type="match status" value="1"/>
</dbReference>
<protein>
    <recommendedName>
        <fullName evidence="5">Enterobactin synthase component D</fullName>
    </recommendedName>
    <alternativeName>
        <fullName evidence="8">4'-phosphopantetheinyl transferase EntD</fullName>
    </alternativeName>
    <alternativeName>
        <fullName evidence="9">Enterochelin synthase D</fullName>
    </alternativeName>
</protein>
<gene>
    <name evidence="14" type="ORF">N4261_14235</name>
</gene>
<dbReference type="PRINTS" id="PR01399">
    <property type="entry name" value="ENTSNTHTASED"/>
</dbReference>
<sequence length="292" mass="31444">MYNAPANLSPFPLIRPQCRDMTSPLSPGASVRDLFQSQAPDRLAAIERFITPAPHARPPAAIGRGLDLQHLDHCTQGLVLKGLPVSIQRASRARQLTFVGGRLCAETAMRDAVGRCEPIAIGEGGAPRWPVGVTGSIAHTGDGAWAVVGPFSGDLHLGIDSERIVDEGGMRDIVALCCTPWERERWFDPMSALRATLLFSGKECVYKAIHPQVQRFVDFDEVQMTECAMPPPAPLPLEASTTLIADSAHAAGSSFRLSFETKGDLASQLRSVHVQARVIGSLVHSAVVRIET</sequence>
<evidence type="ECO:0000259" key="12">
    <source>
        <dbReference type="Pfam" id="PF01648"/>
    </source>
</evidence>
<evidence type="ECO:0000256" key="8">
    <source>
        <dbReference type="ARBA" id="ARBA00029894"/>
    </source>
</evidence>
<evidence type="ECO:0000313" key="15">
    <source>
        <dbReference type="Proteomes" id="UP001064933"/>
    </source>
</evidence>
<dbReference type="Proteomes" id="UP001064933">
    <property type="component" value="Chromosome"/>
</dbReference>
<dbReference type="RefSeq" id="WP_261755961.1">
    <property type="nucleotide sequence ID" value="NZ_CP104562.2"/>
</dbReference>
<evidence type="ECO:0000256" key="7">
    <source>
        <dbReference type="ARBA" id="ARBA00023191"/>
    </source>
</evidence>
<keyword evidence="7" id="KW-0259">Enterobactin biosynthesis</keyword>
<evidence type="ECO:0000256" key="5">
    <source>
        <dbReference type="ARBA" id="ARBA00019087"/>
    </source>
</evidence>
<evidence type="ECO:0000256" key="6">
    <source>
        <dbReference type="ARBA" id="ARBA00022679"/>
    </source>
</evidence>
<feature type="domain" description="4'-phosphopantetheinyl transferase N-terminal" evidence="13">
    <location>
        <begin position="87"/>
        <end position="148"/>
    </location>
</feature>
<evidence type="ECO:0000256" key="3">
    <source>
        <dbReference type="ARBA" id="ARBA00008342"/>
    </source>
</evidence>
<reference evidence="14" key="1">
    <citation type="submission" date="2022-10" db="EMBL/GenBank/DDBJ databases">
        <title>Characterization and whole genome sequencing of a new Roseateles species, isolated from fresh water.</title>
        <authorList>
            <person name="Guliayeva D.Y."/>
            <person name="Akhremchuk A.E."/>
            <person name="Sikolenko M.A."/>
            <person name="Valentovich L.N."/>
            <person name="Sidarenka A.V."/>
        </authorList>
    </citation>
    <scope>NUCLEOTIDE SEQUENCE</scope>
    <source>
        <strain evidence="14">BIM B-1768</strain>
    </source>
</reference>